<reference evidence="2" key="1">
    <citation type="submission" date="2023-08" db="EMBL/GenBank/DDBJ databases">
        <authorList>
            <person name="Chen Y."/>
            <person name="Shah S."/>
            <person name="Dougan E. K."/>
            <person name="Thang M."/>
            <person name="Chan C."/>
        </authorList>
    </citation>
    <scope>NUCLEOTIDE SEQUENCE</scope>
</reference>
<feature type="region of interest" description="Disordered" evidence="1">
    <location>
        <begin position="32"/>
        <end position="71"/>
    </location>
</feature>
<dbReference type="EMBL" id="CAUJNA010003468">
    <property type="protein sequence ID" value="CAJ1402803.1"/>
    <property type="molecule type" value="Genomic_DNA"/>
</dbReference>
<protein>
    <submittedName>
        <fullName evidence="2">Uncharacterized protein</fullName>
    </submittedName>
</protein>
<proteinExistence type="predicted"/>
<name>A0AA36NHU5_9DINO</name>
<sequence>DLLLARQQLKPALAQQEAAQEQKVKAVARLEKAEESGTKEEVEKAERKVQEAERKVEKAERKVEKAERKVERAKKEVKEAKASGRTKESEADGQQAAIEAILSTSWTVCQPAAMKPTLIGREEAKRELLGYICGVRNVTNSTFWEIAPPLGKSSVMVTAGVKGIGKTRLLHEMCTTWLSETAARAALRVDFNGSTWHGRKDPTQAFSQVLLRYAGMRPDDAAWCSEALPWEKVMWALRRKLGLADDALLLVGVDELIELEKKYGSNSTSLFLSTIMQAQDESLLSGHRPVVFIWTALVESYFKKRSSDSGRKVRLISLTGLPPEALNLVPQKIRRAFEATAGRKQLLRQILGHPRLMFDALQDAFSTCGLPETTSALVQFRKTMISIAKLDHPEALKSDEVRLWFSPSATLPPGMHDDLASRGLVHAARFGDKRKSVLHPLVLQSWADRHREPLANQIKKMFEEDSVLETTHEKKFEAVMLHFDAAVRLALEKESCTLEQLFPGANLKPESLRAVRVMPGLQYSGDSVVELDSFDDVDEVMSSLEYGSIVVSQKRTEKGIEYLVPWTVPRKDHRQLLRRSLQPTGPGDKDPNAHLLILGVQTKYVQEFVGKWPSVEDKAQKALAGLRADPRVLQALPIFYTTEIKKEGRSLDNPNVYFSKAGLAELLLERAGPLRLFFEKLGRPLQNKLADFG</sequence>
<accession>A0AA36NHU5</accession>
<keyword evidence="3" id="KW-1185">Reference proteome</keyword>
<evidence type="ECO:0000313" key="2">
    <source>
        <dbReference type="EMBL" id="CAJ1402803.1"/>
    </source>
</evidence>
<organism evidence="2 3">
    <name type="scientific">Effrenium voratum</name>
    <dbReference type="NCBI Taxonomy" id="2562239"/>
    <lineage>
        <taxon>Eukaryota</taxon>
        <taxon>Sar</taxon>
        <taxon>Alveolata</taxon>
        <taxon>Dinophyceae</taxon>
        <taxon>Suessiales</taxon>
        <taxon>Symbiodiniaceae</taxon>
        <taxon>Effrenium</taxon>
    </lineage>
</organism>
<gene>
    <name evidence="2" type="ORF">EVOR1521_LOCUS25602</name>
</gene>
<evidence type="ECO:0000313" key="3">
    <source>
        <dbReference type="Proteomes" id="UP001178507"/>
    </source>
</evidence>
<dbReference type="Proteomes" id="UP001178507">
    <property type="component" value="Unassembled WGS sequence"/>
</dbReference>
<evidence type="ECO:0000256" key="1">
    <source>
        <dbReference type="SAM" id="MobiDB-lite"/>
    </source>
</evidence>
<comment type="caution">
    <text evidence="2">The sequence shown here is derived from an EMBL/GenBank/DDBJ whole genome shotgun (WGS) entry which is preliminary data.</text>
</comment>
<feature type="non-terminal residue" evidence="2">
    <location>
        <position position="693"/>
    </location>
</feature>
<dbReference type="AlphaFoldDB" id="A0AA36NHU5"/>